<reference evidence="11" key="3">
    <citation type="submission" date="2023-06" db="EMBL/GenBank/DDBJ databases">
        <title>Draft Genome Sequences of lactic acid bacteria strains isolated from fermented milk products.</title>
        <authorList>
            <person name="Elcheninov A.G."/>
            <person name="Klyukina A."/>
            <person name="Zayulina K.S."/>
            <person name="Gavirova L.A."/>
            <person name="Shcherbakova P.A."/>
            <person name="Shestakov A.I."/>
            <person name="Kublanov I.V."/>
            <person name="Kochetkova T.V."/>
        </authorList>
    </citation>
    <scope>NUCLEOTIDE SEQUENCE</scope>
    <source>
        <strain evidence="11">TOM.1374</strain>
    </source>
</reference>
<evidence type="ECO:0000256" key="3">
    <source>
        <dbReference type="ARBA" id="ARBA00022475"/>
    </source>
</evidence>
<evidence type="ECO:0000256" key="8">
    <source>
        <dbReference type="RuleBase" id="RU363032"/>
    </source>
</evidence>
<feature type="transmembrane region" description="Helical" evidence="8">
    <location>
        <begin position="166"/>
        <end position="184"/>
    </location>
</feature>
<evidence type="ECO:0000313" key="11">
    <source>
        <dbReference type="EMBL" id="MDM7453752.1"/>
    </source>
</evidence>
<evidence type="ECO:0000259" key="9">
    <source>
        <dbReference type="PROSITE" id="PS50928"/>
    </source>
</evidence>
<dbReference type="PROSITE" id="PS50928">
    <property type="entry name" value="ABC_TM1"/>
    <property type="match status" value="1"/>
</dbReference>
<comment type="subcellular location">
    <subcellularLocation>
        <location evidence="1 8">Cell membrane</location>
        <topology evidence="1 8">Multi-pass membrane protein</topology>
    </subcellularLocation>
</comment>
<protein>
    <submittedName>
        <fullName evidence="10">Amino acid ABC transporter permease</fullName>
    </submittedName>
</protein>
<evidence type="ECO:0000313" key="14">
    <source>
        <dbReference type="Proteomes" id="UP001212327"/>
    </source>
</evidence>
<accession>A0A1S2ATC6</accession>
<comment type="similarity">
    <text evidence="8">Belongs to the binding-protein-dependent transport system permease family.</text>
</comment>
<dbReference type="Proteomes" id="UP000234512">
    <property type="component" value="Unassembled WGS sequence"/>
</dbReference>
<feature type="transmembrane region" description="Helical" evidence="8">
    <location>
        <begin position="51"/>
        <end position="74"/>
    </location>
</feature>
<evidence type="ECO:0000313" key="10">
    <source>
        <dbReference type="EMBL" id="MDB1563308.1"/>
    </source>
</evidence>
<sequence length="222" mass="24502">MTIFWQDWQQIIPSVWTSIYIALLAILFGIPIGCLIAWIRVKRPPILNQLVGIYLSFARSVPMIVVLYILYFALPNLTTVLNGGKGLHIPATVVAVAALALFSSAYFGETFRAAYQALDPAQLEAALASGLSKRTAMKRIVLPQAAALALPNVFNSVMDIVKGTAIIYNIGLLEITGTSILVGSKTYQFIPAYLAAWTIYLVLYWLVSAIFHLIKRQVTYLH</sequence>
<dbReference type="KEGG" id="lce:LC2W_0455"/>
<keyword evidence="2 8" id="KW-0813">Transport</keyword>
<accession>S4ZJF7</accession>
<evidence type="ECO:0000256" key="7">
    <source>
        <dbReference type="ARBA" id="ARBA00023136"/>
    </source>
</evidence>
<feature type="domain" description="ABC transmembrane type-1" evidence="9">
    <location>
        <begin position="15"/>
        <end position="211"/>
    </location>
</feature>
<dbReference type="InterPro" id="IPR035906">
    <property type="entry name" value="MetI-like_sf"/>
</dbReference>
<accession>A0A125U581</accession>
<dbReference type="Proteomes" id="UP001231451">
    <property type="component" value="Unassembled WGS sequence"/>
</dbReference>
<feature type="transmembrane region" description="Helical" evidence="8">
    <location>
        <begin position="20"/>
        <end position="39"/>
    </location>
</feature>
<name>A0A1S2ATC6_LACPA</name>
<accession>A0A0E2MAZ8</accession>
<dbReference type="EMBL" id="PKQJ01000006">
    <property type="protein sequence ID" value="PLC46580.1"/>
    <property type="molecule type" value="Genomic_DNA"/>
</dbReference>
<dbReference type="GeneID" id="57089139"/>
<evidence type="ECO:0000256" key="1">
    <source>
        <dbReference type="ARBA" id="ARBA00004651"/>
    </source>
</evidence>
<evidence type="ECO:0000256" key="2">
    <source>
        <dbReference type="ARBA" id="ARBA00022448"/>
    </source>
</evidence>
<evidence type="ECO:0000256" key="5">
    <source>
        <dbReference type="ARBA" id="ARBA00022970"/>
    </source>
</evidence>
<keyword evidence="5" id="KW-0029">Amino-acid transport</keyword>
<evidence type="ECO:0000313" key="13">
    <source>
        <dbReference type="Proteomes" id="UP000234512"/>
    </source>
</evidence>
<dbReference type="InterPro" id="IPR010065">
    <property type="entry name" value="AA_ABC_transptr_permease_3TM"/>
</dbReference>
<reference evidence="12 13" key="1">
    <citation type="journal article" date="2018" name="Genome Announc.">
        <title>Draft Genome Sequence of Lactobacillus paracasei DUP 13076, Which Exhibits Potent Antipathogenic Effects against Salmonella enterica Serovars Enteritidis, Typhimurium, and Heidelberg.</title>
        <authorList>
            <person name="Muyyarikkandy M.S."/>
            <person name="Alqahtani F.H."/>
            <person name="Mandoiu I."/>
            <person name="Amalaradjou M.A."/>
        </authorList>
    </citation>
    <scope>NUCLEOTIDE SEQUENCE [LARGE SCALE GENOMIC DNA]</scope>
    <source>
        <strain evidence="12 13">DUP 13076</strain>
    </source>
</reference>
<feature type="transmembrane region" description="Helical" evidence="8">
    <location>
        <begin position="86"/>
        <end position="107"/>
    </location>
</feature>
<dbReference type="PANTHER" id="PTHR30614:SF0">
    <property type="entry name" value="L-CYSTINE TRANSPORT SYSTEM PERMEASE PROTEIN TCYL"/>
    <property type="match status" value="1"/>
</dbReference>
<proteinExistence type="inferred from homology"/>
<dbReference type="NCBIfam" id="TIGR01726">
    <property type="entry name" value="HEQRo_perm_3TM"/>
    <property type="match status" value="1"/>
</dbReference>
<dbReference type="RefSeq" id="WP_003563355.1">
    <property type="nucleotide sequence ID" value="NC_010999.1"/>
</dbReference>
<keyword evidence="7 8" id="KW-0472">Membrane</keyword>
<evidence type="ECO:0000256" key="6">
    <source>
        <dbReference type="ARBA" id="ARBA00022989"/>
    </source>
</evidence>
<dbReference type="InterPro" id="IPR043429">
    <property type="entry name" value="ArtM/GltK/GlnP/TcyL/YhdX-like"/>
</dbReference>
<dbReference type="EMBL" id="JAQLSF010000001">
    <property type="protein sequence ID" value="MDB1563308.1"/>
    <property type="molecule type" value="Genomic_DNA"/>
</dbReference>
<organism evidence="10 14">
    <name type="scientific">Lacticaseibacillus paracasei</name>
    <name type="common">Lactobacillus paracasei</name>
    <dbReference type="NCBI Taxonomy" id="1597"/>
    <lineage>
        <taxon>Bacteria</taxon>
        <taxon>Bacillati</taxon>
        <taxon>Bacillota</taxon>
        <taxon>Bacilli</taxon>
        <taxon>Lactobacillales</taxon>
        <taxon>Lactobacillaceae</taxon>
        <taxon>Lacticaseibacillus</taxon>
    </lineage>
</organism>
<dbReference type="KEGG" id="lcl:LOCK919_0483"/>
<evidence type="ECO:0000256" key="4">
    <source>
        <dbReference type="ARBA" id="ARBA00022692"/>
    </source>
</evidence>
<dbReference type="Gene3D" id="1.10.3720.10">
    <property type="entry name" value="MetI-like"/>
    <property type="match status" value="1"/>
</dbReference>
<comment type="caution">
    <text evidence="10">The sequence shown here is derived from an EMBL/GenBank/DDBJ whole genome shotgun (WGS) entry which is preliminary data.</text>
</comment>
<dbReference type="EMBL" id="JAUCBG010000004">
    <property type="protein sequence ID" value="MDM7453752.1"/>
    <property type="molecule type" value="Genomic_DNA"/>
</dbReference>
<dbReference type="InterPro" id="IPR000515">
    <property type="entry name" value="MetI-like"/>
</dbReference>
<keyword evidence="4 8" id="KW-0812">Transmembrane</keyword>
<feature type="transmembrane region" description="Helical" evidence="8">
    <location>
        <begin position="190"/>
        <end position="214"/>
    </location>
</feature>
<dbReference type="CDD" id="cd06261">
    <property type="entry name" value="TM_PBP2"/>
    <property type="match status" value="1"/>
</dbReference>
<dbReference type="KEGG" id="lcz:LCAZH_2926"/>
<dbReference type="GO" id="GO:0043190">
    <property type="term" value="C:ATP-binding cassette (ABC) transporter complex"/>
    <property type="evidence" value="ECO:0007669"/>
    <property type="project" value="InterPro"/>
</dbReference>
<dbReference type="GO" id="GO:0006865">
    <property type="term" value="P:amino acid transport"/>
    <property type="evidence" value="ECO:0007669"/>
    <property type="project" value="UniProtKB-KW"/>
</dbReference>
<keyword evidence="6 8" id="KW-1133">Transmembrane helix</keyword>
<evidence type="ECO:0000313" key="12">
    <source>
        <dbReference type="EMBL" id="PLC46580.1"/>
    </source>
</evidence>
<dbReference type="Proteomes" id="UP001212327">
    <property type="component" value="Unassembled WGS sequence"/>
</dbReference>
<dbReference type="KEGG" id="lcs:LCBD_0460"/>
<dbReference type="AlphaFoldDB" id="A0A1S2ATC6"/>
<dbReference type="GO" id="GO:0022857">
    <property type="term" value="F:transmembrane transporter activity"/>
    <property type="evidence" value="ECO:0007669"/>
    <property type="project" value="InterPro"/>
</dbReference>
<gene>
    <name evidence="12" type="ORF">C0Q90_07140</name>
    <name evidence="10" type="ORF">PGA78_00695</name>
    <name evidence="11" type="ORF">QUF16_05215</name>
</gene>
<reference evidence="10 14" key="2">
    <citation type="submission" date="2023-01" db="EMBL/GenBank/DDBJ databases">
        <title>Complete genome sequence of Lacticaseibacillus paracasei SRCM217440 isolated from Makgeolli.</title>
        <authorList>
            <person name="Yang H.-G."/>
            <person name="Jeong S.-J."/>
            <person name="Ha G.-S."/>
            <person name="Yang H.-J."/>
            <person name="Jeong D.-Y."/>
        </authorList>
    </citation>
    <scope>NUCLEOTIDE SEQUENCE [LARGE SCALE GENOMIC DNA]</scope>
    <source>
        <strain evidence="10 14">SRCM217440</strain>
    </source>
</reference>
<dbReference type="OrthoDB" id="9805999at2"/>
<dbReference type="PANTHER" id="PTHR30614">
    <property type="entry name" value="MEMBRANE COMPONENT OF AMINO ACID ABC TRANSPORTER"/>
    <property type="match status" value="1"/>
</dbReference>
<dbReference type="Pfam" id="PF00528">
    <property type="entry name" value="BPD_transp_1"/>
    <property type="match status" value="1"/>
</dbReference>
<keyword evidence="3" id="KW-1003">Cell membrane</keyword>
<dbReference type="SUPFAM" id="SSF161098">
    <property type="entry name" value="MetI-like"/>
    <property type="match status" value="1"/>
</dbReference>